<dbReference type="GO" id="GO:0005024">
    <property type="term" value="F:transforming growth factor beta receptor activity"/>
    <property type="evidence" value="ECO:0007669"/>
    <property type="project" value="TreeGrafter"/>
</dbReference>
<evidence type="ECO:0000256" key="13">
    <source>
        <dbReference type="ARBA" id="ARBA00023170"/>
    </source>
</evidence>
<dbReference type="GO" id="GO:0043235">
    <property type="term" value="C:receptor complex"/>
    <property type="evidence" value="ECO:0007669"/>
    <property type="project" value="TreeGrafter"/>
</dbReference>
<proteinExistence type="inferred from homology"/>
<comment type="subcellular location">
    <subcellularLocation>
        <location evidence="1">Membrane</location>
        <topology evidence="1">Single-pass type I membrane protein</topology>
    </subcellularLocation>
</comment>
<dbReference type="InterPro" id="IPR000719">
    <property type="entry name" value="Prot_kinase_dom"/>
</dbReference>
<dbReference type="EMBL" id="BPLQ01009625">
    <property type="protein sequence ID" value="GIY45424.1"/>
    <property type="molecule type" value="Genomic_DNA"/>
</dbReference>
<keyword evidence="6 15" id="KW-0812">Transmembrane</keyword>
<evidence type="ECO:0000313" key="18">
    <source>
        <dbReference type="Proteomes" id="UP001054837"/>
    </source>
</evidence>
<evidence type="ECO:0000256" key="7">
    <source>
        <dbReference type="ARBA" id="ARBA00022729"/>
    </source>
</evidence>
<keyword evidence="4" id="KW-0723">Serine/threonine-protein kinase</keyword>
<dbReference type="Proteomes" id="UP001054837">
    <property type="component" value="Unassembled WGS sequence"/>
</dbReference>
<dbReference type="PANTHER" id="PTHR23255:SF100">
    <property type="entry name" value="RECEPTOR PROTEIN SERINE_THREONINE KINASE"/>
    <property type="match status" value="1"/>
</dbReference>
<name>A0AAV4TH05_9ARAC</name>
<reference evidence="17 18" key="1">
    <citation type="submission" date="2021-06" db="EMBL/GenBank/DDBJ databases">
        <title>Caerostris darwini draft genome.</title>
        <authorList>
            <person name="Kono N."/>
            <person name="Arakawa K."/>
        </authorList>
    </citation>
    <scope>NUCLEOTIDE SEQUENCE [LARGE SCALE GENOMIC DNA]</scope>
</reference>
<keyword evidence="13" id="KW-0675">Receptor</keyword>
<dbReference type="GO" id="GO:0030509">
    <property type="term" value="P:BMP signaling pathway"/>
    <property type="evidence" value="ECO:0007669"/>
    <property type="project" value="TreeGrafter"/>
</dbReference>
<feature type="binding site" evidence="14">
    <location>
        <position position="85"/>
    </location>
    <ligand>
        <name>ATP</name>
        <dbReference type="ChEBI" id="CHEBI:30616"/>
    </ligand>
</feature>
<keyword evidence="7" id="KW-0732">Signal</keyword>
<keyword evidence="8 14" id="KW-0547">Nucleotide-binding</keyword>
<feature type="transmembrane region" description="Helical" evidence="15">
    <location>
        <begin position="12"/>
        <end position="31"/>
    </location>
</feature>
<evidence type="ECO:0000313" key="17">
    <source>
        <dbReference type="EMBL" id="GIY45424.1"/>
    </source>
</evidence>
<evidence type="ECO:0000256" key="15">
    <source>
        <dbReference type="SAM" id="Phobius"/>
    </source>
</evidence>
<keyword evidence="11 15" id="KW-1133">Transmembrane helix</keyword>
<evidence type="ECO:0000256" key="12">
    <source>
        <dbReference type="ARBA" id="ARBA00023136"/>
    </source>
</evidence>
<evidence type="ECO:0000256" key="3">
    <source>
        <dbReference type="ARBA" id="ARBA00012401"/>
    </source>
</evidence>
<evidence type="ECO:0000256" key="2">
    <source>
        <dbReference type="ARBA" id="ARBA00009605"/>
    </source>
</evidence>
<dbReference type="Gene3D" id="3.30.200.20">
    <property type="entry name" value="Phosphorylase Kinase, domain 1"/>
    <property type="match status" value="1"/>
</dbReference>
<evidence type="ECO:0000256" key="4">
    <source>
        <dbReference type="ARBA" id="ARBA00022527"/>
    </source>
</evidence>
<dbReference type="PANTHER" id="PTHR23255">
    <property type="entry name" value="TRANSFORMING GROWTH FACTOR-BETA RECEPTOR TYPE I AND II"/>
    <property type="match status" value="1"/>
</dbReference>
<dbReference type="PROSITE" id="PS00107">
    <property type="entry name" value="PROTEIN_KINASE_ATP"/>
    <property type="match status" value="1"/>
</dbReference>
<organism evidence="17 18">
    <name type="scientific">Caerostris darwini</name>
    <dbReference type="NCBI Taxonomy" id="1538125"/>
    <lineage>
        <taxon>Eukaryota</taxon>
        <taxon>Metazoa</taxon>
        <taxon>Ecdysozoa</taxon>
        <taxon>Arthropoda</taxon>
        <taxon>Chelicerata</taxon>
        <taxon>Arachnida</taxon>
        <taxon>Araneae</taxon>
        <taxon>Araneomorphae</taxon>
        <taxon>Entelegynae</taxon>
        <taxon>Araneoidea</taxon>
        <taxon>Araneidae</taxon>
        <taxon>Caerostris</taxon>
    </lineage>
</organism>
<keyword evidence="9" id="KW-0418">Kinase</keyword>
<dbReference type="EC" id="2.7.11.30" evidence="3"/>
<dbReference type="AlphaFoldDB" id="A0AAV4TH05"/>
<keyword evidence="5" id="KW-0808">Transferase</keyword>
<evidence type="ECO:0000256" key="9">
    <source>
        <dbReference type="ARBA" id="ARBA00022777"/>
    </source>
</evidence>
<comment type="caution">
    <text evidence="17">The sequence shown here is derived from an EMBL/GenBank/DDBJ whole genome shotgun (WGS) entry which is preliminary data.</text>
</comment>
<feature type="non-terminal residue" evidence="17">
    <location>
        <position position="1"/>
    </location>
</feature>
<sequence>QSYASVNRFKLTISFGVLVLVLVPSLAFIIWRMRSSPKPGLDSMKLPSPPPTINMDNLTIAENIGRGQYGRVHLGTLLNQSVAVKLFSSQNYQNYLSEEYIYCLPFMDHPHLPKLIGM</sequence>
<evidence type="ECO:0000256" key="8">
    <source>
        <dbReference type="ARBA" id="ARBA00022741"/>
    </source>
</evidence>
<feature type="domain" description="Protein kinase" evidence="16">
    <location>
        <begin position="58"/>
        <end position="118"/>
    </location>
</feature>
<evidence type="ECO:0000256" key="11">
    <source>
        <dbReference type="ARBA" id="ARBA00022989"/>
    </source>
</evidence>
<keyword evidence="12 15" id="KW-0472">Membrane</keyword>
<dbReference type="GO" id="GO:0005524">
    <property type="term" value="F:ATP binding"/>
    <property type="evidence" value="ECO:0007669"/>
    <property type="project" value="UniProtKB-UniRule"/>
</dbReference>
<evidence type="ECO:0000256" key="10">
    <source>
        <dbReference type="ARBA" id="ARBA00022840"/>
    </source>
</evidence>
<dbReference type="InterPro" id="IPR000333">
    <property type="entry name" value="TGFB_receptor"/>
</dbReference>
<evidence type="ECO:0000256" key="14">
    <source>
        <dbReference type="PROSITE-ProRule" id="PRU10141"/>
    </source>
</evidence>
<accession>A0AAV4TH05</accession>
<gene>
    <name evidence="17" type="ORF">CDAR_89891</name>
</gene>
<protein>
    <recommendedName>
        <fullName evidence="3">receptor protein serine/threonine kinase</fullName>
        <ecNumber evidence="3">2.7.11.30</ecNumber>
    </recommendedName>
</protein>
<comment type="similarity">
    <text evidence="2">Belongs to the protein kinase superfamily. TKL Ser/Thr protein kinase family. TGFB receptor subfamily.</text>
</comment>
<dbReference type="PROSITE" id="PS50011">
    <property type="entry name" value="PROTEIN_KINASE_DOM"/>
    <property type="match status" value="1"/>
</dbReference>
<dbReference type="GO" id="GO:0005886">
    <property type="term" value="C:plasma membrane"/>
    <property type="evidence" value="ECO:0007669"/>
    <property type="project" value="TreeGrafter"/>
</dbReference>
<dbReference type="InterPro" id="IPR011009">
    <property type="entry name" value="Kinase-like_dom_sf"/>
</dbReference>
<dbReference type="InterPro" id="IPR017441">
    <property type="entry name" value="Protein_kinase_ATP_BS"/>
</dbReference>
<evidence type="ECO:0000256" key="5">
    <source>
        <dbReference type="ARBA" id="ARBA00022679"/>
    </source>
</evidence>
<dbReference type="SUPFAM" id="SSF56112">
    <property type="entry name" value="Protein kinase-like (PK-like)"/>
    <property type="match status" value="1"/>
</dbReference>
<keyword evidence="18" id="KW-1185">Reference proteome</keyword>
<evidence type="ECO:0000256" key="6">
    <source>
        <dbReference type="ARBA" id="ARBA00022692"/>
    </source>
</evidence>
<keyword evidence="10 14" id="KW-0067">ATP-binding</keyword>
<evidence type="ECO:0000259" key="16">
    <source>
        <dbReference type="PROSITE" id="PS50011"/>
    </source>
</evidence>
<evidence type="ECO:0000256" key="1">
    <source>
        <dbReference type="ARBA" id="ARBA00004479"/>
    </source>
</evidence>